<dbReference type="NCBIfam" id="NF041625">
    <property type="entry name" value="methfumCoahyd_Halo"/>
    <property type="match status" value="1"/>
</dbReference>
<dbReference type="PANTHER" id="PTHR43664">
    <property type="entry name" value="MONOAMINE OXIDASE-RELATED"/>
    <property type="match status" value="1"/>
</dbReference>
<evidence type="ECO:0000256" key="1">
    <source>
        <dbReference type="SAM" id="MobiDB-lite"/>
    </source>
</evidence>
<dbReference type="GO" id="GO:0016829">
    <property type="term" value="F:lyase activity"/>
    <property type="evidence" value="ECO:0007669"/>
    <property type="project" value="InterPro"/>
</dbReference>
<keyword evidence="3" id="KW-1185">Reference proteome</keyword>
<reference evidence="2 3" key="1">
    <citation type="submission" date="2022-09" db="EMBL/GenBank/DDBJ databases">
        <title>Enrichment on poylsaccharides allowed isolation of novel metabolic and taxonomic groups of Haloarchaea.</title>
        <authorList>
            <person name="Sorokin D.Y."/>
            <person name="Elcheninov A.G."/>
            <person name="Khizhniak T.V."/>
            <person name="Kolganova T.V."/>
            <person name="Kublanov I.V."/>
        </authorList>
    </citation>
    <scope>NUCLEOTIDE SEQUENCE [LARGE SCALE GENOMIC DNA]</scope>
    <source>
        <strain evidence="2 3">AArc-curdl1</strain>
    </source>
</reference>
<organism evidence="2 3">
    <name type="scientific">Natronosalvus hydrolyticus</name>
    <dbReference type="NCBI Taxonomy" id="2979988"/>
    <lineage>
        <taxon>Archaea</taxon>
        <taxon>Methanobacteriati</taxon>
        <taxon>Methanobacteriota</taxon>
        <taxon>Stenosarchaea group</taxon>
        <taxon>Halobacteria</taxon>
        <taxon>Halobacteriales</taxon>
        <taxon>Natrialbaceae</taxon>
        <taxon>Natronosalvus</taxon>
    </lineage>
</organism>
<dbReference type="EMBL" id="JAOPJZ010000003">
    <property type="protein sequence ID" value="MCU4751474.1"/>
    <property type="molecule type" value="Genomic_DNA"/>
</dbReference>
<comment type="caution">
    <text evidence="2">The sequence shown here is derived from an EMBL/GenBank/DDBJ whole genome shotgun (WGS) entry which is preliminary data.</text>
</comment>
<dbReference type="CDD" id="cd03451">
    <property type="entry name" value="FkbR2"/>
    <property type="match status" value="1"/>
</dbReference>
<evidence type="ECO:0000313" key="2">
    <source>
        <dbReference type="EMBL" id="MCU4751474.1"/>
    </source>
</evidence>
<dbReference type="AlphaFoldDB" id="A0AAP2Z8Q4"/>
<dbReference type="InterPro" id="IPR052342">
    <property type="entry name" value="MCH/BMMD"/>
</dbReference>
<sequence>MTDDLEWTDTDTFAQALGRAETREKGNCFEDFEVGQLIDHEPGLTLTRWGNELWTSQTLNHDTRYWRRDVTRARAPHTDETQMTADEQPDAPPIHPDYLLAATLGCTVEDLSEKGGYFLGRTDVRFPVDGIAPGIDLRVESEVLETKTSRSRPEYGIVTWRTRGYDGNTDQTLCTYERTNMIPRREPASVEIDGGSERPPSEQAATPSLPEPFITPEGEAFEDFEAALETARGENGVVAYRHERGRTMDDVTVATLPLATLNTAKQHHNVDAMANSPSGDIVTYGDVTRSAALGHARSDERTFREVAFENERFHTFVTPGDTVYCFTRVLETSRETTTSNRRAGTVRFEHIAFNQRDEPVYSGTRTAEVLTRDT</sequence>
<dbReference type="InterPro" id="IPR045672">
    <property type="entry name" value="MC_hydratase_acr"/>
</dbReference>
<dbReference type="InterPro" id="IPR048274">
    <property type="entry name" value="MC_hydratase"/>
</dbReference>
<dbReference type="Gene3D" id="3.10.129.10">
    <property type="entry name" value="Hotdog Thioesterase"/>
    <property type="match status" value="2"/>
</dbReference>
<evidence type="ECO:0000313" key="3">
    <source>
        <dbReference type="Proteomes" id="UP001321047"/>
    </source>
</evidence>
<protein>
    <submittedName>
        <fullName evidence="2">Acyl dehydratase</fullName>
    </submittedName>
</protein>
<dbReference type="RefSeq" id="WP_342807309.1">
    <property type="nucleotide sequence ID" value="NZ_JAOPJZ010000003.1"/>
</dbReference>
<dbReference type="Pfam" id="PF19315">
    <property type="entry name" value="MC_hydratase"/>
    <property type="match status" value="1"/>
</dbReference>
<dbReference type="InterPro" id="IPR029069">
    <property type="entry name" value="HotDog_dom_sf"/>
</dbReference>
<proteinExistence type="predicted"/>
<name>A0AAP2Z8Q4_9EURY</name>
<feature type="region of interest" description="Disordered" evidence="1">
    <location>
        <begin position="184"/>
        <end position="209"/>
    </location>
</feature>
<dbReference type="Proteomes" id="UP001321047">
    <property type="component" value="Unassembled WGS sequence"/>
</dbReference>
<gene>
    <name evidence="2" type="ORF">OB919_05690</name>
</gene>
<dbReference type="PANTHER" id="PTHR43664:SF1">
    <property type="entry name" value="BETA-METHYLMALYL-COA DEHYDRATASE"/>
    <property type="match status" value="1"/>
</dbReference>
<accession>A0AAP2Z8Q4</accession>
<dbReference type="SUPFAM" id="SSF54637">
    <property type="entry name" value="Thioesterase/thiol ester dehydrase-isomerase"/>
    <property type="match status" value="2"/>
</dbReference>